<evidence type="ECO:0000259" key="2">
    <source>
        <dbReference type="PROSITE" id="PS50835"/>
    </source>
</evidence>
<dbReference type="Proteomes" id="UP000886101">
    <property type="component" value="Unassembled WGS sequence"/>
</dbReference>
<dbReference type="InterPro" id="IPR011635">
    <property type="entry name" value="CARDB"/>
</dbReference>
<protein>
    <submittedName>
        <fullName evidence="3">PKD domain-containing protein</fullName>
    </submittedName>
</protein>
<organism evidence="3">
    <name type="scientific">Thermodesulfatator atlanticus</name>
    <dbReference type="NCBI Taxonomy" id="501497"/>
    <lineage>
        <taxon>Bacteria</taxon>
        <taxon>Pseudomonadati</taxon>
        <taxon>Thermodesulfobacteriota</taxon>
        <taxon>Thermodesulfobacteria</taxon>
        <taxon>Thermodesulfobacteriales</taxon>
        <taxon>Thermodesulfatatoraceae</taxon>
        <taxon>Thermodesulfatator</taxon>
    </lineage>
</organism>
<evidence type="ECO:0000259" key="1">
    <source>
        <dbReference type="PROSITE" id="PS50093"/>
    </source>
</evidence>
<reference evidence="3" key="1">
    <citation type="journal article" date="2020" name="mSystems">
        <title>Genome- and Community-Level Interaction Insights into Carbon Utilization and Element Cycling Functions of Hydrothermarchaeota in Hydrothermal Sediment.</title>
        <authorList>
            <person name="Zhou Z."/>
            <person name="Liu Y."/>
            <person name="Xu W."/>
            <person name="Pan J."/>
            <person name="Luo Z.H."/>
            <person name="Li M."/>
        </authorList>
    </citation>
    <scope>NUCLEOTIDE SEQUENCE [LARGE SCALE GENOMIC DNA]</scope>
    <source>
        <strain evidence="3">HyVt-533</strain>
    </source>
</reference>
<evidence type="ECO:0000313" key="3">
    <source>
        <dbReference type="EMBL" id="HHI96717.1"/>
    </source>
</evidence>
<gene>
    <name evidence="3" type="ORF">ENJ96_02575</name>
</gene>
<dbReference type="SMART" id="SM00089">
    <property type="entry name" value="PKD"/>
    <property type="match status" value="1"/>
</dbReference>
<dbReference type="SUPFAM" id="SSF49299">
    <property type="entry name" value="PKD domain"/>
    <property type="match status" value="1"/>
</dbReference>
<dbReference type="InterPro" id="IPR035986">
    <property type="entry name" value="PKD_dom_sf"/>
</dbReference>
<dbReference type="InterPro" id="IPR044060">
    <property type="entry name" value="Bacterial_rp_domain"/>
</dbReference>
<dbReference type="PROSITE" id="PS50835">
    <property type="entry name" value="IG_LIKE"/>
    <property type="match status" value="1"/>
</dbReference>
<dbReference type="AlphaFoldDB" id="A0A7V5NYT4"/>
<dbReference type="PROSITE" id="PS50093">
    <property type="entry name" value="PKD"/>
    <property type="match status" value="1"/>
</dbReference>
<proteinExistence type="predicted"/>
<dbReference type="InterPro" id="IPR000601">
    <property type="entry name" value="PKD_dom"/>
</dbReference>
<dbReference type="Pfam" id="PF18998">
    <property type="entry name" value="Flg_new_2"/>
    <property type="match status" value="2"/>
</dbReference>
<accession>A0A7V5NYT4</accession>
<dbReference type="InterPro" id="IPR007110">
    <property type="entry name" value="Ig-like_dom"/>
</dbReference>
<dbReference type="InterPro" id="IPR013783">
    <property type="entry name" value="Ig-like_fold"/>
</dbReference>
<sequence>MAGENFVFTGWKGDCAGCEGTTCTIVMDADKTCSAEFEEIPNEPPVIESLEADPTSGLAPLTVTFTCQAYDSDGEIVEYQWDLDGDNEFEEVTDSNSITHTYETPGLYETRCKVLDDDEEEAISEPKVITVQAPPALYTLTIAPVPEHGSVLVPEEGGQISCGLAGGDCAESYEEETEVTLYAEPDEGYQFAGWTGDCAGCEGTTCTIVMDADKTCSAIFEEEMAGPLPDLVVKRILTPRYWRAGRFTIVTVLIENRGEADVTVPFDVHLYLNPFLPLIDLGTRTVDGLAAGKRKLVRFRIRVPEEACYDTIHHTLHAVVDSGWVIPESNEENNEAMKNITIRSCPTEY</sequence>
<dbReference type="Gene3D" id="2.60.40.10">
    <property type="entry name" value="Immunoglobulins"/>
    <property type="match status" value="2"/>
</dbReference>
<feature type="domain" description="Ig-like" evidence="2">
    <location>
        <begin position="44"/>
        <end position="180"/>
    </location>
</feature>
<dbReference type="CDD" id="cd00146">
    <property type="entry name" value="PKD"/>
    <property type="match status" value="1"/>
</dbReference>
<comment type="caution">
    <text evidence="3">The sequence shown here is derived from an EMBL/GenBank/DDBJ whole genome shotgun (WGS) entry which is preliminary data.</text>
</comment>
<dbReference type="InterPro" id="IPR022409">
    <property type="entry name" value="PKD/Chitinase_dom"/>
</dbReference>
<name>A0A7V5NYT4_9BACT</name>
<dbReference type="InterPro" id="IPR013378">
    <property type="entry name" value="InlB-like_B-rpt"/>
</dbReference>
<dbReference type="Pfam" id="PF07705">
    <property type="entry name" value="CARDB"/>
    <property type="match status" value="1"/>
</dbReference>
<dbReference type="EMBL" id="DROK01000073">
    <property type="protein sequence ID" value="HHI96717.1"/>
    <property type="molecule type" value="Genomic_DNA"/>
</dbReference>
<dbReference type="NCBIfam" id="TIGR02543">
    <property type="entry name" value="List_Bact_rpt"/>
    <property type="match status" value="1"/>
</dbReference>
<dbReference type="Pfam" id="PF18911">
    <property type="entry name" value="PKD_4"/>
    <property type="match status" value="1"/>
</dbReference>
<feature type="domain" description="PKD" evidence="1">
    <location>
        <begin position="46"/>
        <end position="116"/>
    </location>
</feature>